<dbReference type="GO" id="GO:0020037">
    <property type="term" value="F:heme binding"/>
    <property type="evidence" value="ECO:0007669"/>
    <property type="project" value="InterPro"/>
</dbReference>
<dbReference type="Pfam" id="PF07637">
    <property type="entry name" value="PSD5"/>
    <property type="match status" value="1"/>
</dbReference>
<dbReference type="OrthoDB" id="175242at2"/>
<dbReference type="Pfam" id="PF07624">
    <property type="entry name" value="PSD2"/>
    <property type="match status" value="1"/>
</dbReference>
<feature type="domain" description="DUF1595" evidence="6">
    <location>
        <begin position="402"/>
        <end position="462"/>
    </location>
</feature>
<feature type="domain" description="DUF1588" evidence="3">
    <location>
        <begin position="618"/>
        <end position="717"/>
    </location>
</feature>
<feature type="domain" description="Cytochrome C Planctomycete-type" evidence="5">
    <location>
        <begin position="45"/>
        <end position="92"/>
    </location>
</feature>
<dbReference type="RefSeq" id="WP_146436051.1">
    <property type="nucleotide sequence ID" value="NZ_SJPF01000006.1"/>
</dbReference>
<keyword evidence="8" id="KW-1185">Reference proteome</keyword>
<dbReference type="GO" id="GO:0009055">
    <property type="term" value="F:electron transfer activity"/>
    <property type="evidence" value="ECO:0007669"/>
    <property type="project" value="InterPro"/>
</dbReference>
<sequence length="813" mass="91169">MPPRYYQLGFALTTWICAIVQIGQAESPSHPPFAKAIEPYLTKNCVHCHGADAQEGDFRVDTLSQDVGEGASVNRWLEVIEKINNGEMPPPDEADLPTAQQNAEIVEWLAARIEEGRTARLAQKQPVSFHRLTRDEYANTIEDLFGVQYGVADPGGLNEEPEWHGFERIGSVLSLSASHIEKYYSAAEKILEEAYPTRPIPPTVVRKNALKLRGGPSGQVVKELEEKGIADQVRVDMWPGHEMQGGRPGPDGGMLKNGGLFKVRIKVSGLKPPGGRAPHLTFYADKIDRLLFEQDILAPEDEPAIVEFMADLPAGGHTFKMTNDVPGPSNLPRSGRHGSRPFISLEDGRIPWQLKLTDEEGLPLYPFLIVDWVEWEGPLEPADIAAKRARFMPAEDGNRDQAKACLARLCDAAFRRPVETAELEQYYNIVEEEIAAGADFRQAMKTGMLAILCSKNFLFVIEGDLAQPQAKLNDFELATRLSYLLWSTMPDEELFALAREGKLRQPEVLKQQFERMIADPRAEEFSQDFSRQWLQMHKLGMFPPNKELYPEYDPHLERSMAGETFAFFQEVLHKNLTLREFIDSDWTMVNPRLAIHYSIDGIEKDEYQRVALSPEDPRGGLLTQAAVLSLTSDGTRQRPVHRGVWVMQSVFGKSPPPPPANVEPIEPNPVDSPKATIRMKLEAHKHDPNCAACHRKIDPLGLAFDNFDAIGRWREEEVVPQGTGANPPVDPSGVLPDGRSFTTPQEFKKLLLADIDSFNQTFVKKLATYSLRRAMTVDDRADLEAIASKSKDADYRVRDLVEALVLSDLFQKR</sequence>
<name>A0A5C5UUD4_9BACT</name>
<feature type="domain" description="DUF1587" evidence="2">
    <location>
        <begin position="131"/>
        <end position="194"/>
    </location>
</feature>
<evidence type="ECO:0000259" key="1">
    <source>
        <dbReference type="Pfam" id="PF07624"/>
    </source>
</evidence>
<feature type="domain" description="DUF1585" evidence="1">
    <location>
        <begin position="737"/>
        <end position="810"/>
    </location>
</feature>
<feature type="domain" description="DUF1592" evidence="4">
    <location>
        <begin position="472"/>
        <end position="599"/>
    </location>
</feature>
<evidence type="ECO:0000313" key="8">
    <source>
        <dbReference type="Proteomes" id="UP000318878"/>
    </source>
</evidence>
<dbReference type="AlphaFoldDB" id="A0A5C5UUD4"/>
<dbReference type="Pfam" id="PF07631">
    <property type="entry name" value="PSD4"/>
    <property type="match status" value="1"/>
</dbReference>
<dbReference type="InterPro" id="IPR013042">
    <property type="entry name" value="DUF1592"/>
</dbReference>
<dbReference type="Pfam" id="PF07626">
    <property type="entry name" value="PSD3"/>
    <property type="match status" value="1"/>
</dbReference>
<gene>
    <name evidence="7" type="ORF">Enr8_45720</name>
</gene>
<evidence type="ECO:0000259" key="5">
    <source>
        <dbReference type="Pfam" id="PF07635"/>
    </source>
</evidence>
<dbReference type="InterPro" id="IPR013036">
    <property type="entry name" value="DUF1587"/>
</dbReference>
<reference evidence="7 8" key="1">
    <citation type="submission" date="2019-02" db="EMBL/GenBank/DDBJ databases">
        <title>Deep-cultivation of Planctomycetes and their phenomic and genomic characterization uncovers novel biology.</title>
        <authorList>
            <person name="Wiegand S."/>
            <person name="Jogler M."/>
            <person name="Boedeker C."/>
            <person name="Pinto D."/>
            <person name="Vollmers J."/>
            <person name="Rivas-Marin E."/>
            <person name="Kohn T."/>
            <person name="Peeters S.H."/>
            <person name="Heuer A."/>
            <person name="Rast P."/>
            <person name="Oberbeckmann S."/>
            <person name="Bunk B."/>
            <person name="Jeske O."/>
            <person name="Meyerdierks A."/>
            <person name="Storesund J.E."/>
            <person name="Kallscheuer N."/>
            <person name="Luecker S."/>
            <person name="Lage O.M."/>
            <person name="Pohl T."/>
            <person name="Merkel B.J."/>
            <person name="Hornburger P."/>
            <person name="Mueller R.-W."/>
            <person name="Bruemmer F."/>
            <person name="Labrenz M."/>
            <person name="Spormann A.M."/>
            <person name="Op Den Camp H."/>
            <person name="Overmann J."/>
            <person name="Amann R."/>
            <person name="Jetten M.S.M."/>
            <person name="Mascher T."/>
            <person name="Medema M.H."/>
            <person name="Devos D.P."/>
            <person name="Kaster A.-K."/>
            <person name="Ovreas L."/>
            <person name="Rohde M."/>
            <person name="Galperin M.Y."/>
            <person name="Jogler C."/>
        </authorList>
    </citation>
    <scope>NUCLEOTIDE SEQUENCE [LARGE SCALE GENOMIC DNA]</scope>
    <source>
        <strain evidence="7 8">Enr8</strain>
    </source>
</reference>
<dbReference type="InterPro" id="IPR011429">
    <property type="entry name" value="Cyt_c_Planctomycete-type"/>
</dbReference>
<dbReference type="EMBL" id="SJPF01000006">
    <property type="protein sequence ID" value="TWT29916.1"/>
    <property type="molecule type" value="Genomic_DNA"/>
</dbReference>
<evidence type="ECO:0000259" key="2">
    <source>
        <dbReference type="Pfam" id="PF07626"/>
    </source>
</evidence>
<dbReference type="InterPro" id="IPR013043">
    <property type="entry name" value="DUF1595"/>
</dbReference>
<dbReference type="InterPro" id="IPR013039">
    <property type="entry name" value="DUF1588"/>
</dbReference>
<comment type="caution">
    <text evidence="7">The sequence shown here is derived from an EMBL/GenBank/DDBJ whole genome shotgun (WGS) entry which is preliminary data.</text>
</comment>
<evidence type="ECO:0000313" key="7">
    <source>
        <dbReference type="EMBL" id="TWT29916.1"/>
    </source>
</evidence>
<dbReference type="Gene3D" id="1.10.760.10">
    <property type="entry name" value="Cytochrome c-like domain"/>
    <property type="match status" value="1"/>
</dbReference>
<dbReference type="Pfam" id="PF07627">
    <property type="entry name" value="PSCyt3"/>
    <property type="match status" value="1"/>
</dbReference>
<evidence type="ECO:0000259" key="6">
    <source>
        <dbReference type="Pfam" id="PF07637"/>
    </source>
</evidence>
<organism evidence="7 8">
    <name type="scientific">Blastopirellula retiformator</name>
    <dbReference type="NCBI Taxonomy" id="2527970"/>
    <lineage>
        <taxon>Bacteria</taxon>
        <taxon>Pseudomonadati</taxon>
        <taxon>Planctomycetota</taxon>
        <taxon>Planctomycetia</taxon>
        <taxon>Pirellulales</taxon>
        <taxon>Pirellulaceae</taxon>
        <taxon>Blastopirellula</taxon>
    </lineage>
</organism>
<dbReference type="Proteomes" id="UP000318878">
    <property type="component" value="Unassembled WGS sequence"/>
</dbReference>
<dbReference type="SUPFAM" id="SSF46626">
    <property type="entry name" value="Cytochrome c"/>
    <property type="match status" value="1"/>
</dbReference>
<proteinExistence type="predicted"/>
<accession>A0A5C5UUD4</accession>
<dbReference type="InterPro" id="IPR036909">
    <property type="entry name" value="Cyt_c-like_dom_sf"/>
</dbReference>
<protein>
    <submittedName>
        <fullName evidence="7">Planctomycete cytochrome C</fullName>
    </submittedName>
</protein>
<dbReference type="Pfam" id="PF07635">
    <property type="entry name" value="PSCyt1"/>
    <property type="match status" value="1"/>
</dbReference>
<evidence type="ECO:0000259" key="4">
    <source>
        <dbReference type="Pfam" id="PF07631"/>
    </source>
</evidence>
<dbReference type="InterPro" id="IPR011478">
    <property type="entry name" value="DUF1585"/>
</dbReference>
<evidence type="ECO:0000259" key="3">
    <source>
        <dbReference type="Pfam" id="PF07627"/>
    </source>
</evidence>